<organism evidence="4 5">
    <name type="scientific">Anisodus tanguticus</name>
    <dbReference type="NCBI Taxonomy" id="243964"/>
    <lineage>
        <taxon>Eukaryota</taxon>
        <taxon>Viridiplantae</taxon>
        <taxon>Streptophyta</taxon>
        <taxon>Embryophyta</taxon>
        <taxon>Tracheophyta</taxon>
        <taxon>Spermatophyta</taxon>
        <taxon>Magnoliopsida</taxon>
        <taxon>eudicotyledons</taxon>
        <taxon>Gunneridae</taxon>
        <taxon>Pentapetalae</taxon>
        <taxon>asterids</taxon>
        <taxon>lamiids</taxon>
        <taxon>Solanales</taxon>
        <taxon>Solanaceae</taxon>
        <taxon>Solanoideae</taxon>
        <taxon>Hyoscyameae</taxon>
        <taxon>Anisodus</taxon>
    </lineage>
</organism>
<name>A0AAE1VNY9_9SOLA</name>
<reference evidence="4" key="1">
    <citation type="submission" date="2023-12" db="EMBL/GenBank/DDBJ databases">
        <title>Genome assembly of Anisodus tanguticus.</title>
        <authorList>
            <person name="Wang Y.-J."/>
        </authorList>
    </citation>
    <scope>NUCLEOTIDE SEQUENCE</scope>
    <source>
        <strain evidence="4">KB-2021</strain>
        <tissue evidence="4">Leaf</tissue>
    </source>
</reference>
<feature type="domain" description="ELM2" evidence="3">
    <location>
        <begin position="29"/>
        <end position="175"/>
    </location>
</feature>
<feature type="region of interest" description="Disordered" evidence="2">
    <location>
        <begin position="203"/>
        <end position="246"/>
    </location>
</feature>
<keyword evidence="1" id="KW-0539">Nucleus</keyword>
<dbReference type="Pfam" id="PF01448">
    <property type="entry name" value="ELM2"/>
    <property type="match status" value="1"/>
</dbReference>
<feature type="compositionally biased region" description="Acidic residues" evidence="2">
    <location>
        <begin position="205"/>
        <end position="214"/>
    </location>
</feature>
<dbReference type="PANTHER" id="PTHR46872:SF10">
    <property type="entry name" value="MYB-LIKE DOMAIN-CONTAINING PROTEIN"/>
    <property type="match status" value="1"/>
</dbReference>
<feature type="compositionally biased region" description="Basic residues" evidence="2">
    <location>
        <begin position="236"/>
        <end position="246"/>
    </location>
</feature>
<dbReference type="SMART" id="SM01189">
    <property type="entry name" value="ELM2"/>
    <property type="match status" value="1"/>
</dbReference>
<proteinExistence type="predicted"/>
<dbReference type="PROSITE" id="PS51156">
    <property type="entry name" value="ELM2"/>
    <property type="match status" value="1"/>
</dbReference>
<evidence type="ECO:0000313" key="4">
    <source>
        <dbReference type="EMBL" id="KAK4376072.1"/>
    </source>
</evidence>
<evidence type="ECO:0000259" key="3">
    <source>
        <dbReference type="PROSITE" id="PS51156"/>
    </source>
</evidence>
<evidence type="ECO:0000313" key="5">
    <source>
        <dbReference type="Proteomes" id="UP001291623"/>
    </source>
</evidence>
<dbReference type="PANTHER" id="PTHR46872">
    <property type="entry name" value="DNA BINDING PROTEIN"/>
    <property type="match status" value="1"/>
</dbReference>
<evidence type="ECO:0000256" key="2">
    <source>
        <dbReference type="SAM" id="MobiDB-lite"/>
    </source>
</evidence>
<protein>
    <recommendedName>
        <fullName evidence="3">ELM2 domain-containing protein</fullName>
    </recommendedName>
</protein>
<dbReference type="AlphaFoldDB" id="A0AAE1VNY9"/>
<dbReference type="InterPro" id="IPR000949">
    <property type="entry name" value="ELM2_dom"/>
</dbReference>
<evidence type="ECO:0000256" key="1">
    <source>
        <dbReference type="ARBA" id="ARBA00023242"/>
    </source>
</evidence>
<accession>A0AAE1VNY9</accession>
<keyword evidence="5" id="KW-1185">Reference proteome</keyword>
<feature type="compositionally biased region" description="Basic residues" evidence="2">
    <location>
        <begin position="219"/>
        <end position="228"/>
    </location>
</feature>
<dbReference type="EMBL" id="JAVYJV010000003">
    <property type="protein sequence ID" value="KAK4376072.1"/>
    <property type="molecule type" value="Genomic_DNA"/>
</dbReference>
<comment type="caution">
    <text evidence="4">The sequence shown here is derived from an EMBL/GenBank/DDBJ whole genome shotgun (WGS) entry which is preliminary data.</text>
</comment>
<gene>
    <name evidence="4" type="ORF">RND71_006749</name>
</gene>
<sequence>MQNAEELPNSTGEEKSDWLDLIYDVRDKLVIPVGPRFQVDVPDWTNSQNEDKCKYKEDESETSKWLGTLVWPTDNVENKEVNEELIEKGRNKRCPCKFPGSVECVKTHVKEERMKLKSELGTAFNAWNFDEMGEEVSNLWNAEEQNMFSSLVKMNRMSKSKSFLKLALASFPNKTRKNIVDYYFNVHVPQRISSQTRSDCKLIDTDEEEGEEEVSTTKSSRKRNRTKKGASPSSKSVKKKYLTGRR</sequence>
<dbReference type="Proteomes" id="UP001291623">
    <property type="component" value="Unassembled WGS sequence"/>
</dbReference>